<gene>
    <name evidence="2" type="ORF">EH198_18860</name>
</gene>
<dbReference type="InterPro" id="IPR035895">
    <property type="entry name" value="HPr-like_sf"/>
</dbReference>
<evidence type="ECO:0000259" key="1">
    <source>
        <dbReference type="PROSITE" id="PS51350"/>
    </source>
</evidence>
<accession>A0A3N9PWA7</accession>
<feature type="domain" description="HPr" evidence="1">
    <location>
        <begin position="1"/>
        <end position="86"/>
    </location>
</feature>
<evidence type="ECO:0000313" key="3">
    <source>
        <dbReference type="Proteomes" id="UP000282529"/>
    </source>
</evidence>
<keyword evidence="3" id="KW-1185">Reference proteome</keyword>
<dbReference type="RefSeq" id="WP_124697065.1">
    <property type="nucleotide sequence ID" value="NZ_JBHUFE010000019.1"/>
</dbReference>
<name>A0A3N9PWA7_9BACL</name>
<dbReference type="EMBL" id="RQPI01000013">
    <property type="protein sequence ID" value="RQW09536.1"/>
    <property type="molecule type" value="Genomic_DNA"/>
</dbReference>
<evidence type="ECO:0000313" key="2">
    <source>
        <dbReference type="EMBL" id="RQW09536.1"/>
    </source>
</evidence>
<dbReference type="Gene3D" id="3.30.1340.10">
    <property type="entry name" value="HPr-like"/>
    <property type="match status" value="1"/>
</dbReference>
<dbReference type="InterPro" id="IPR000032">
    <property type="entry name" value="HPr-like"/>
</dbReference>
<dbReference type="SUPFAM" id="SSF55594">
    <property type="entry name" value="HPr-like"/>
    <property type="match status" value="1"/>
</dbReference>
<dbReference type="OrthoDB" id="2619788at2"/>
<reference evidence="2 3" key="1">
    <citation type="submission" date="2018-11" db="EMBL/GenBank/DDBJ databases">
        <title>Genome sequence of strain 7197.</title>
        <authorList>
            <person name="Gao J."/>
            <person name="Sun J."/>
        </authorList>
    </citation>
    <scope>NUCLEOTIDE SEQUENCE [LARGE SCALE GENOMIC DNA]</scope>
    <source>
        <strain evidence="2 3">7197</strain>
    </source>
</reference>
<protein>
    <submittedName>
        <fullName evidence="2">HPr family phosphocarrier protein</fullName>
    </submittedName>
</protein>
<dbReference type="AlphaFoldDB" id="A0A3N9PWA7"/>
<organism evidence="2 3">
    <name type="scientific">Paenibacillus rhizophilus</name>
    <dbReference type="NCBI Taxonomy" id="1850366"/>
    <lineage>
        <taxon>Bacteria</taxon>
        <taxon>Bacillati</taxon>
        <taxon>Bacillota</taxon>
        <taxon>Bacilli</taxon>
        <taxon>Bacillales</taxon>
        <taxon>Paenibacillaceae</taxon>
        <taxon>Paenibacillus</taxon>
    </lineage>
</organism>
<comment type="caution">
    <text evidence="2">The sequence shown here is derived from an EMBL/GenBank/DDBJ whole genome shotgun (WGS) entry which is preliminary data.</text>
</comment>
<dbReference type="Pfam" id="PF00381">
    <property type="entry name" value="PTS-HPr"/>
    <property type="match status" value="1"/>
</dbReference>
<sequence>MRVHDITLTRDFSSDDLKSISINAGRYLSEIILLKPDAVIDVKSLLGMMLSPLKKGFVITIRTRGKDEEEALDFMCEIMDSGMDSGMDSSWLNNAVPNGGEMAEKQF</sequence>
<dbReference type="Proteomes" id="UP000282529">
    <property type="component" value="Unassembled WGS sequence"/>
</dbReference>
<dbReference type="PROSITE" id="PS51350">
    <property type="entry name" value="PTS_HPR_DOM"/>
    <property type="match status" value="1"/>
</dbReference>
<proteinExistence type="predicted"/>